<geneLocation type="plasmid" evidence="3">
    <name>pZYJ04</name>
</geneLocation>
<proteinExistence type="predicted"/>
<dbReference type="InterPro" id="IPR001387">
    <property type="entry name" value="Cro/C1-type_HTH"/>
</dbReference>
<keyword evidence="1" id="KW-0238">DNA-binding</keyword>
<dbReference type="AlphaFoldDB" id="A0AAU8C866"/>
<evidence type="ECO:0000313" key="3">
    <source>
        <dbReference type="EMBL" id="XCF12265.1"/>
    </source>
</evidence>
<dbReference type="KEGG" id="suly:ABM428_17580"/>
<dbReference type="SUPFAM" id="SSF47413">
    <property type="entry name" value="lambda repressor-like DNA-binding domains"/>
    <property type="match status" value="1"/>
</dbReference>
<dbReference type="SMART" id="SM00530">
    <property type="entry name" value="HTH_XRE"/>
    <property type="match status" value="1"/>
</dbReference>
<sequence>MDTPHIDPLLTALASVLRKHRRALNISQEELAHRAGRSMRYVSLLERGKHQPTLDTLRRMSDVFGMPLSQLILEAETQISQADI</sequence>
<protein>
    <submittedName>
        <fullName evidence="3">Helix-turn-helix transcriptional regulator</fullName>
    </submittedName>
</protein>
<dbReference type="InterPro" id="IPR010982">
    <property type="entry name" value="Lambda_DNA-bd_dom_sf"/>
</dbReference>
<dbReference type="PANTHER" id="PTHR46797">
    <property type="entry name" value="HTH-TYPE TRANSCRIPTIONAL REGULATOR"/>
    <property type="match status" value="1"/>
</dbReference>
<reference evidence="3" key="1">
    <citation type="journal article" date="2020" name="Int. J. Syst. Evol. Microbiol.">
        <title>Notification of changes in taxonomic opinion previously published outside the IJSEM.</title>
        <authorList>
            <person name="Oren A."/>
            <person name="Garrity G."/>
        </authorList>
    </citation>
    <scope>NUCLEOTIDE SEQUENCE</scope>
    <source>
        <strain evidence="3">TCYB15</strain>
    </source>
</reference>
<dbReference type="GO" id="GO:0003700">
    <property type="term" value="F:DNA-binding transcription factor activity"/>
    <property type="evidence" value="ECO:0007669"/>
    <property type="project" value="TreeGrafter"/>
</dbReference>
<dbReference type="PROSITE" id="PS50943">
    <property type="entry name" value="HTH_CROC1"/>
    <property type="match status" value="1"/>
</dbReference>
<gene>
    <name evidence="3" type="ORF">ABM428_17580</name>
</gene>
<accession>A0AAU8C866</accession>
<dbReference type="PANTHER" id="PTHR46797:SF1">
    <property type="entry name" value="METHYLPHOSPHONATE SYNTHASE"/>
    <property type="match status" value="1"/>
</dbReference>
<organism evidence="3">
    <name type="scientific">Sulfitobacter sp. TCYB15</name>
    <dbReference type="NCBI Taxonomy" id="3229275"/>
    <lineage>
        <taxon>Bacteria</taxon>
        <taxon>Pseudomonadati</taxon>
        <taxon>Pseudomonadota</taxon>
        <taxon>Alphaproteobacteria</taxon>
        <taxon>Rhodobacterales</taxon>
        <taxon>Roseobacteraceae</taxon>
        <taxon>Sulfitobacter</taxon>
    </lineage>
</organism>
<reference evidence="3" key="2">
    <citation type="submission" date="2024-06" db="EMBL/GenBank/DDBJ databases">
        <authorList>
            <person name="Deng Y."/>
        </authorList>
    </citation>
    <scope>NUCLEOTIDE SEQUENCE</scope>
    <source>
        <strain evidence="3">TCYB15</strain>
        <plasmid evidence="3">pZYJ04</plasmid>
    </source>
</reference>
<dbReference type="GO" id="GO:0003677">
    <property type="term" value="F:DNA binding"/>
    <property type="evidence" value="ECO:0007669"/>
    <property type="project" value="UniProtKB-KW"/>
</dbReference>
<dbReference type="GO" id="GO:0005829">
    <property type="term" value="C:cytosol"/>
    <property type="evidence" value="ECO:0007669"/>
    <property type="project" value="TreeGrafter"/>
</dbReference>
<dbReference type="CDD" id="cd00093">
    <property type="entry name" value="HTH_XRE"/>
    <property type="match status" value="1"/>
</dbReference>
<dbReference type="Pfam" id="PF01381">
    <property type="entry name" value="HTH_3"/>
    <property type="match status" value="1"/>
</dbReference>
<evidence type="ECO:0000256" key="1">
    <source>
        <dbReference type="ARBA" id="ARBA00023125"/>
    </source>
</evidence>
<dbReference type="Gene3D" id="1.10.260.40">
    <property type="entry name" value="lambda repressor-like DNA-binding domains"/>
    <property type="match status" value="1"/>
</dbReference>
<dbReference type="RefSeq" id="WP_037941572.1">
    <property type="nucleotide sequence ID" value="NZ_CP159197.1"/>
</dbReference>
<dbReference type="EMBL" id="CP159197">
    <property type="protein sequence ID" value="XCF12265.1"/>
    <property type="molecule type" value="Genomic_DNA"/>
</dbReference>
<evidence type="ECO:0000259" key="2">
    <source>
        <dbReference type="PROSITE" id="PS50943"/>
    </source>
</evidence>
<dbReference type="InterPro" id="IPR050807">
    <property type="entry name" value="TransReg_Diox_bact_type"/>
</dbReference>
<name>A0AAU8C866_9RHOB</name>
<keyword evidence="3" id="KW-0614">Plasmid</keyword>
<feature type="domain" description="HTH cro/C1-type" evidence="2">
    <location>
        <begin position="17"/>
        <end position="71"/>
    </location>
</feature>